<evidence type="ECO:0000256" key="1">
    <source>
        <dbReference type="ARBA" id="ARBA00004651"/>
    </source>
</evidence>
<sequence>MMKALTLSAAGGLNLRRRYLIFAVLAAVFLAGLFLWGVTMPESAYAVNYGQKNLAPSATHLFGTDHMGRDMFARAVKGMSISLQIGFGAAFFSSCIALLLGTLSAAFGGKVDRCVLWLVDLCMGIPHILLILMISVMLGGGIAGVSTGIIVTHWPRLTRVIRAEVMQLRTEPYIMAARHYGHSWIAVTRRHFVPHVLPQYIIGLVLLFPHAVMHEAAVSFLGYGLPLDMPAIGIILSESMRYLALGMWWLAFFPGFLLLVVVLLFDRLGTALRELIDPQRVQA</sequence>
<dbReference type="GO" id="GO:0005886">
    <property type="term" value="C:plasma membrane"/>
    <property type="evidence" value="ECO:0007669"/>
    <property type="project" value="UniProtKB-SubCell"/>
</dbReference>
<evidence type="ECO:0000256" key="2">
    <source>
        <dbReference type="ARBA" id="ARBA00022448"/>
    </source>
</evidence>
<feature type="transmembrane region" description="Helical" evidence="7">
    <location>
        <begin position="242"/>
        <end position="265"/>
    </location>
</feature>
<evidence type="ECO:0000256" key="7">
    <source>
        <dbReference type="RuleBase" id="RU363032"/>
    </source>
</evidence>
<reference evidence="9 10" key="1">
    <citation type="submission" date="2010-08" db="EMBL/GenBank/DDBJ databases">
        <authorList>
            <person name="Weinstock G."/>
            <person name="Sodergren E."/>
            <person name="Clifton S."/>
            <person name="Fulton L."/>
            <person name="Fulton B."/>
            <person name="Courtney L."/>
            <person name="Fronick C."/>
            <person name="Harrison M."/>
            <person name="Strong C."/>
            <person name="Farmer C."/>
            <person name="Delahaunty K."/>
            <person name="Markovic C."/>
            <person name="Hall O."/>
            <person name="Minx P."/>
            <person name="Tomlinson C."/>
            <person name="Mitreva M."/>
            <person name="Hou S."/>
            <person name="Chen J."/>
            <person name="Wollam A."/>
            <person name="Pepin K.H."/>
            <person name="Johnson M."/>
            <person name="Bhonagiri V."/>
            <person name="Zhang X."/>
            <person name="Suruliraj S."/>
            <person name="Warren W."/>
            <person name="Chinwalla A."/>
            <person name="Mardis E.R."/>
            <person name="Wilson R.K."/>
        </authorList>
    </citation>
    <scope>NUCLEOTIDE SEQUENCE [LARGE SCALE GENOMIC DNA]</scope>
    <source>
        <strain evidence="9 10">F0399</strain>
    </source>
</reference>
<evidence type="ECO:0000313" key="9">
    <source>
        <dbReference type="EMBL" id="EFW30152.1"/>
    </source>
</evidence>
<keyword evidence="4 7" id="KW-0812">Transmembrane</keyword>
<dbReference type="InterPro" id="IPR050366">
    <property type="entry name" value="BP-dependent_transpt_permease"/>
</dbReference>
<evidence type="ECO:0000256" key="3">
    <source>
        <dbReference type="ARBA" id="ARBA00022475"/>
    </source>
</evidence>
<dbReference type="PANTHER" id="PTHR43386:SF23">
    <property type="entry name" value="ABC TRANSPORTER"/>
    <property type="match status" value="1"/>
</dbReference>
<dbReference type="GO" id="GO:0055085">
    <property type="term" value="P:transmembrane transport"/>
    <property type="evidence" value="ECO:0007669"/>
    <property type="project" value="InterPro"/>
</dbReference>
<dbReference type="STRING" id="749551.HMPREF9555_00613"/>
<dbReference type="Gene3D" id="1.10.3720.10">
    <property type="entry name" value="MetI-like"/>
    <property type="match status" value="1"/>
</dbReference>
<keyword evidence="10" id="KW-1185">Reference proteome</keyword>
<dbReference type="AlphaFoldDB" id="E7N0W2"/>
<evidence type="ECO:0000256" key="4">
    <source>
        <dbReference type="ARBA" id="ARBA00022692"/>
    </source>
</evidence>
<dbReference type="SUPFAM" id="SSF161098">
    <property type="entry name" value="MetI-like"/>
    <property type="match status" value="1"/>
</dbReference>
<evidence type="ECO:0000259" key="8">
    <source>
        <dbReference type="PROSITE" id="PS50928"/>
    </source>
</evidence>
<dbReference type="Proteomes" id="UP000004633">
    <property type="component" value="Unassembled WGS sequence"/>
</dbReference>
<accession>E7N0W2</accession>
<feature type="transmembrane region" description="Helical" evidence="7">
    <location>
        <begin position="200"/>
        <end position="222"/>
    </location>
</feature>
<feature type="transmembrane region" description="Helical" evidence="7">
    <location>
        <begin position="127"/>
        <end position="152"/>
    </location>
</feature>
<keyword evidence="6 7" id="KW-0472">Membrane</keyword>
<protein>
    <submittedName>
        <fullName evidence="9">ABC transporter, permease protein</fullName>
    </submittedName>
</protein>
<comment type="subcellular location">
    <subcellularLocation>
        <location evidence="1 7">Cell membrane</location>
        <topology evidence="1 7">Multi-pass membrane protein</topology>
    </subcellularLocation>
</comment>
<feature type="domain" description="ABC transmembrane type-1" evidence="8">
    <location>
        <begin position="79"/>
        <end position="269"/>
    </location>
</feature>
<evidence type="ECO:0000256" key="6">
    <source>
        <dbReference type="ARBA" id="ARBA00023136"/>
    </source>
</evidence>
<dbReference type="RefSeq" id="WP_009349291.1">
    <property type="nucleotide sequence ID" value="NZ_GL638131.1"/>
</dbReference>
<dbReference type="CDD" id="cd06261">
    <property type="entry name" value="TM_PBP2"/>
    <property type="match status" value="1"/>
</dbReference>
<dbReference type="PROSITE" id="PS50928">
    <property type="entry name" value="ABC_TM1"/>
    <property type="match status" value="1"/>
</dbReference>
<evidence type="ECO:0000313" key="10">
    <source>
        <dbReference type="Proteomes" id="UP000004633"/>
    </source>
</evidence>
<keyword evidence="3" id="KW-1003">Cell membrane</keyword>
<feature type="transmembrane region" description="Helical" evidence="7">
    <location>
        <begin position="20"/>
        <end position="38"/>
    </location>
</feature>
<keyword evidence="5 7" id="KW-1133">Transmembrane helix</keyword>
<comment type="caution">
    <text evidence="9">The sequence shown here is derived from an EMBL/GenBank/DDBJ whole genome shotgun (WGS) entry which is preliminary data.</text>
</comment>
<comment type="similarity">
    <text evidence="7">Belongs to the binding-protein-dependent transport system permease family.</text>
</comment>
<name>E7N0W2_9FIRM</name>
<organism evidence="9 10">
    <name type="scientific">Selenomonas artemidis F0399</name>
    <dbReference type="NCBI Taxonomy" id="749551"/>
    <lineage>
        <taxon>Bacteria</taxon>
        <taxon>Bacillati</taxon>
        <taxon>Bacillota</taxon>
        <taxon>Negativicutes</taxon>
        <taxon>Selenomonadales</taxon>
        <taxon>Selenomonadaceae</taxon>
        <taxon>Selenomonas</taxon>
    </lineage>
</organism>
<dbReference type="EMBL" id="AECV01000007">
    <property type="protein sequence ID" value="EFW30152.1"/>
    <property type="molecule type" value="Genomic_DNA"/>
</dbReference>
<dbReference type="HOGENOM" id="CLU_028518_5_4_9"/>
<gene>
    <name evidence="9" type="ORF">HMPREF9555_00613</name>
</gene>
<dbReference type="Pfam" id="PF00528">
    <property type="entry name" value="BPD_transp_1"/>
    <property type="match status" value="1"/>
</dbReference>
<keyword evidence="2 7" id="KW-0813">Transport</keyword>
<dbReference type="PANTHER" id="PTHR43386">
    <property type="entry name" value="OLIGOPEPTIDE TRANSPORT SYSTEM PERMEASE PROTEIN APPC"/>
    <property type="match status" value="1"/>
</dbReference>
<proteinExistence type="inferred from homology"/>
<dbReference type="InterPro" id="IPR035906">
    <property type="entry name" value="MetI-like_sf"/>
</dbReference>
<feature type="transmembrane region" description="Helical" evidence="7">
    <location>
        <begin position="81"/>
        <end position="107"/>
    </location>
</feature>
<dbReference type="InterPro" id="IPR000515">
    <property type="entry name" value="MetI-like"/>
</dbReference>
<evidence type="ECO:0000256" key="5">
    <source>
        <dbReference type="ARBA" id="ARBA00022989"/>
    </source>
</evidence>